<dbReference type="NCBIfam" id="NF033679">
    <property type="entry name" value="DNRLRE_dom"/>
    <property type="match status" value="1"/>
</dbReference>
<reference evidence="5" key="1">
    <citation type="submission" date="2022-12" db="EMBL/GenBank/DDBJ databases">
        <authorList>
            <person name="Wang J."/>
        </authorList>
    </citation>
    <scope>NUCLEOTIDE SEQUENCE</scope>
    <source>
        <strain evidence="5">HY-45-18</strain>
    </source>
</reference>
<evidence type="ECO:0000256" key="3">
    <source>
        <dbReference type="ARBA" id="ARBA00022729"/>
    </source>
</evidence>
<dbReference type="EMBL" id="JAPQER010000001">
    <property type="protein sequence ID" value="MCY6482740.1"/>
    <property type="molecule type" value="Genomic_DNA"/>
</dbReference>
<evidence type="ECO:0000313" key="6">
    <source>
        <dbReference type="Proteomes" id="UP001078443"/>
    </source>
</evidence>
<proteinExistence type="predicted"/>
<organism evidence="5 6">
    <name type="scientific">Clostridium aestuarii</name>
    <dbReference type="NCBI Taxonomy" id="338193"/>
    <lineage>
        <taxon>Bacteria</taxon>
        <taxon>Bacillati</taxon>
        <taxon>Bacillota</taxon>
        <taxon>Clostridia</taxon>
        <taxon>Eubacteriales</taxon>
        <taxon>Clostridiaceae</taxon>
        <taxon>Clostridium</taxon>
    </lineage>
</organism>
<dbReference type="Proteomes" id="UP001078443">
    <property type="component" value="Unassembled WGS sequence"/>
</dbReference>
<keyword evidence="6" id="KW-1185">Reference proteome</keyword>
<dbReference type="Pfam" id="PF24517">
    <property type="entry name" value="CBM96"/>
    <property type="match status" value="1"/>
</dbReference>
<name>A0ABT4CXR3_9CLOT</name>
<feature type="domain" description="Carbohydrate-binding module family 96" evidence="4">
    <location>
        <begin position="6"/>
        <end position="169"/>
    </location>
</feature>
<keyword evidence="3" id="KW-0732">Signal</keyword>
<comment type="subcellular location">
    <subcellularLocation>
        <location evidence="1">Secreted</location>
    </subcellularLocation>
</comment>
<comment type="caution">
    <text evidence="5">The sequence shown here is derived from an EMBL/GenBank/DDBJ whole genome shotgun (WGS) entry which is preliminary data.</text>
</comment>
<sequence length="285" mass="31670">MPTLLLEAIQDASISQEFPDANIGHDQMFFCGKYGNGPTIYRSLLKFDISCIPKLAVIESVFLKLYISRNDMPSIVKPTKIYNLLDEFNENTVTYSNQPSFNPVATSALDISSQLNTYLQWDITSLVSAWHTGNIENHGLLLRGLESLNSFTGFISKDNIYGDKHPVIEITYKLDGGIIEYTPENITSSGDWAYSTPIPLGNRNATFGVENYGPKNACIILQLSSDATWLDSHSTYVSLCTLEPGNDVILTTVGHMAYVRLKCKALECINPDDYATLKIYPTITV</sequence>
<dbReference type="InterPro" id="IPR055372">
    <property type="entry name" value="CBM96"/>
</dbReference>
<dbReference type="RefSeq" id="WP_268038994.1">
    <property type="nucleotide sequence ID" value="NZ_JAPQER010000001.1"/>
</dbReference>
<evidence type="ECO:0000259" key="4">
    <source>
        <dbReference type="Pfam" id="PF24517"/>
    </source>
</evidence>
<evidence type="ECO:0000313" key="5">
    <source>
        <dbReference type="EMBL" id="MCY6482740.1"/>
    </source>
</evidence>
<accession>A0ABT4CXR3</accession>
<gene>
    <name evidence="5" type="ORF">OW763_00010</name>
</gene>
<evidence type="ECO:0000256" key="1">
    <source>
        <dbReference type="ARBA" id="ARBA00004613"/>
    </source>
</evidence>
<evidence type="ECO:0000256" key="2">
    <source>
        <dbReference type="ARBA" id="ARBA00022525"/>
    </source>
</evidence>
<keyword evidence="2" id="KW-0964">Secreted</keyword>
<protein>
    <submittedName>
        <fullName evidence="5">DNRLRE domain-containing protein</fullName>
    </submittedName>
</protein>